<dbReference type="InterPro" id="IPR012338">
    <property type="entry name" value="Beta-lactam/transpept-like"/>
</dbReference>
<reference evidence="6 7" key="1">
    <citation type="submission" date="2019-03" db="EMBL/GenBank/DDBJ databases">
        <title>Genomic Encyclopedia of Type Strains, Phase IV (KMG-IV): sequencing the most valuable type-strain genomes for metagenomic binning, comparative biology and taxonomic classification.</title>
        <authorList>
            <person name="Goeker M."/>
        </authorList>
    </citation>
    <scope>NUCLEOTIDE SEQUENCE [LARGE SCALE GENOMIC DNA]</scope>
    <source>
        <strain evidence="6 7">DSM 24176</strain>
    </source>
</reference>
<name>A0A4R1MZ28_9FIRM</name>
<accession>A0A4R1MZ28</accession>
<dbReference type="PANTHER" id="PTHR30627">
    <property type="entry name" value="PEPTIDOGLYCAN D,D-TRANSPEPTIDASE"/>
    <property type="match status" value="1"/>
</dbReference>
<feature type="domain" description="Penicillin-binding protein transpeptidase" evidence="4">
    <location>
        <begin position="256"/>
        <end position="581"/>
    </location>
</feature>
<dbReference type="Proteomes" id="UP000294545">
    <property type="component" value="Unassembled WGS sequence"/>
</dbReference>
<dbReference type="InterPro" id="IPR036138">
    <property type="entry name" value="PBP_dimer_sf"/>
</dbReference>
<evidence type="ECO:0000259" key="5">
    <source>
        <dbReference type="Pfam" id="PF03717"/>
    </source>
</evidence>
<dbReference type="RefSeq" id="WP_132279344.1">
    <property type="nucleotide sequence ID" value="NZ_SMGQ01000011.1"/>
</dbReference>
<dbReference type="Gene3D" id="3.40.710.10">
    <property type="entry name" value="DD-peptidase/beta-lactamase superfamily"/>
    <property type="match status" value="1"/>
</dbReference>
<gene>
    <name evidence="6" type="ORF">EDC19_0262</name>
</gene>
<sequence>MKKKLTKKMKLKTVLIFALVFIVFMALSIRLIYINRVQGSQFERQVLAQQTNYNRILQDKRGSIFDRNGTILANSLSTYNLILDPQVISVSRENVKNNIIFALENYFDIEKDLLNQYIENPQGRHYVPLIKNMSYEEKQNFQLFLQEENIQNAISGVWFEEEFVRNYPFEHLASHVLGFVNANEGMWGIEEKYNDLLKGETGRAFGMVSEGFYVNTEVKEPKNGNNIITTIDYTIQHYVERAVREFNETYEPLNTTVIAMNPNNGEILALANNPNYNPNDPRNLDDFFSQEEIDNLSSEERLNFLNGLWRSYAINNTYEPGSTFKPVTISAALEEGILTGDEIFECEGSVNVAGTRIGCWSREGHGEQTLSEVLANSCNVGMVQIGELMGKEIFVEYQRNFGFGERTNVDLLGEASANNLLYNVNNMGPVELATNTFGQTFNVTPIQLITAISSIINGGELLEPHIIKQIIDDNGAIIDSIDKKVVRNIISKDTADQVKEYMFDAVEVGTGHYASLEGYEIGGKTGTAEKLPRGNDKYVISFIGFTPIENPEIILLVISDEPSVPNASSSLVVSLFSEIMQDILPYLNIYPAE</sequence>
<dbReference type="PANTHER" id="PTHR30627:SF1">
    <property type="entry name" value="PEPTIDOGLYCAN D,D-TRANSPEPTIDASE FTSI"/>
    <property type="match status" value="1"/>
</dbReference>
<dbReference type="InterPro" id="IPR050515">
    <property type="entry name" value="Beta-lactam/transpept"/>
</dbReference>
<dbReference type="SUPFAM" id="SSF56601">
    <property type="entry name" value="beta-lactamase/transpeptidase-like"/>
    <property type="match status" value="1"/>
</dbReference>
<evidence type="ECO:0000313" key="6">
    <source>
        <dbReference type="EMBL" id="TCK97860.1"/>
    </source>
</evidence>
<proteinExistence type="inferred from homology"/>
<protein>
    <submittedName>
        <fullName evidence="6">Stage V sporulation protein D (Sporulation-specific penicillin-binding protein)</fullName>
    </submittedName>
</protein>
<dbReference type="InterPro" id="IPR005311">
    <property type="entry name" value="PBP_dimer"/>
</dbReference>
<comment type="caution">
    <text evidence="6">The sequence shown here is derived from an EMBL/GenBank/DDBJ whole genome shotgun (WGS) entry which is preliminary data.</text>
</comment>
<evidence type="ECO:0000256" key="2">
    <source>
        <dbReference type="ARBA" id="ARBA00007171"/>
    </source>
</evidence>
<dbReference type="AlphaFoldDB" id="A0A4R1MZ28"/>
<evidence type="ECO:0000256" key="3">
    <source>
        <dbReference type="ARBA" id="ARBA00023136"/>
    </source>
</evidence>
<dbReference type="InterPro" id="IPR001460">
    <property type="entry name" value="PCN-bd_Tpept"/>
</dbReference>
<dbReference type="GO" id="GO:0008658">
    <property type="term" value="F:penicillin binding"/>
    <property type="evidence" value="ECO:0007669"/>
    <property type="project" value="InterPro"/>
</dbReference>
<organism evidence="6 7">
    <name type="scientific">Natranaerovirga hydrolytica</name>
    <dbReference type="NCBI Taxonomy" id="680378"/>
    <lineage>
        <taxon>Bacteria</taxon>
        <taxon>Bacillati</taxon>
        <taxon>Bacillota</taxon>
        <taxon>Clostridia</taxon>
        <taxon>Lachnospirales</taxon>
        <taxon>Natranaerovirgaceae</taxon>
        <taxon>Natranaerovirga</taxon>
    </lineage>
</organism>
<evidence type="ECO:0000256" key="1">
    <source>
        <dbReference type="ARBA" id="ARBA00004370"/>
    </source>
</evidence>
<keyword evidence="3" id="KW-0472">Membrane</keyword>
<dbReference type="SUPFAM" id="SSF56519">
    <property type="entry name" value="Penicillin binding protein dimerisation domain"/>
    <property type="match status" value="1"/>
</dbReference>
<dbReference type="Gene3D" id="3.90.1310.10">
    <property type="entry name" value="Penicillin-binding protein 2a (Domain 2)"/>
    <property type="match status" value="1"/>
</dbReference>
<evidence type="ECO:0000313" key="7">
    <source>
        <dbReference type="Proteomes" id="UP000294545"/>
    </source>
</evidence>
<keyword evidence="7" id="KW-1185">Reference proteome</keyword>
<dbReference type="GO" id="GO:0071555">
    <property type="term" value="P:cell wall organization"/>
    <property type="evidence" value="ECO:0007669"/>
    <property type="project" value="TreeGrafter"/>
</dbReference>
<dbReference type="Pfam" id="PF03717">
    <property type="entry name" value="PBP_dimer"/>
    <property type="match status" value="1"/>
</dbReference>
<comment type="similarity">
    <text evidence="2">Belongs to the transpeptidase family.</text>
</comment>
<dbReference type="GO" id="GO:0005886">
    <property type="term" value="C:plasma membrane"/>
    <property type="evidence" value="ECO:0007669"/>
    <property type="project" value="TreeGrafter"/>
</dbReference>
<dbReference type="Pfam" id="PF00905">
    <property type="entry name" value="Transpeptidase"/>
    <property type="match status" value="1"/>
</dbReference>
<dbReference type="OrthoDB" id="9804124at2"/>
<evidence type="ECO:0000259" key="4">
    <source>
        <dbReference type="Pfam" id="PF00905"/>
    </source>
</evidence>
<comment type="subcellular location">
    <subcellularLocation>
        <location evidence="1">Membrane</location>
    </subcellularLocation>
</comment>
<dbReference type="EMBL" id="SMGQ01000011">
    <property type="protein sequence ID" value="TCK97860.1"/>
    <property type="molecule type" value="Genomic_DNA"/>
</dbReference>
<feature type="domain" description="Penicillin-binding protein dimerisation" evidence="5">
    <location>
        <begin position="60"/>
        <end position="204"/>
    </location>
</feature>